<evidence type="ECO:0000259" key="1">
    <source>
        <dbReference type="PROSITE" id="PS51725"/>
    </source>
</evidence>
<reference evidence="2 3" key="1">
    <citation type="submission" date="2018-03" db="EMBL/GenBank/DDBJ databases">
        <title>Genomic Encyclopedia of Archaeal and Bacterial Type Strains, Phase II (KMG-II): from individual species to whole genera.</title>
        <authorList>
            <person name="Goeker M."/>
        </authorList>
    </citation>
    <scope>NUCLEOTIDE SEQUENCE [LARGE SCALE GENOMIC DNA]</scope>
    <source>
        <strain evidence="2 3">DSM 28229</strain>
    </source>
</reference>
<dbReference type="InterPro" id="IPR007138">
    <property type="entry name" value="ABM_dom"/>
</dbReference>
<organism evidence="2 3">
    <name type="scientific">Sediminitomix flava</name>
    <dbReference type="NCBI Taxonomy" id="379075"/>
    <lineage>
        <taxon>Bacteria</taxon>
        <taxon>Pseudomonadati</taxon>
        <taxon>Bacteroidota</taxon>
        <taxon>Cytophagia</taxon>
        <taxon>Cytophagales</taxon>
        <taxon>Flammeovirgaceae</taxon>
        <taxon>Sediminitomix</taxon>
    </lineage>
</organism>
<proteinExistence type="predicted"/>
<evidence type="ECO:0000313" key="2">
    <source>
        <dbReference type="EMBL" id="PWJ44247.1"/>
    </source>
</evidence>
<gene>
    <name evidence="2" type="ORF">BC781_101597</name>
</gene>
<dbReference type="Gene3D" id="3.30.70.100">
    <property type="match status" value="1"/>
</dbReference>
<dbReference type="OrthoDB" id="1120859at2"/>
<dbReference type="GO" id="GO:0004497">
    <property type="term" value="F:monooxygenase activity"/>
    <property type="evidence" value="ECO:0007669"/>
    <property type="project" value="UniProtKB-KW"/>
</dbReference>
<keyword evidence="2" id="KW-0560">Oxidoreductase</keyword>
<feature type="domain" description="ABM" evidence="1">
    <location>
        <begin position="3"/>
        <end position="93"/>
    </location>
</feature>
<dbReference type="EMBL" id="QGDO01000001">
    <property type="protein sequence ID" value="PWJ44247.1"/>
    <property type="molecule type" value="Genomic_DNA"/>
</dbReference>
<comment type="caution">
    <text evidence="2">The sequence shown here is derived from an EMBL/GenBank/DDBJ whole genome shotgun (WGS) entry which is preliminary data.</text>
</comment>
<accession>A0A316A3E4</accession>
<dbReference type="Proteomes" id="UP000245535">
    <property type="component" value="Unassembled WGS sequence"/>
</dbReference>
<dbReference type="RefSeq" id="WP_109615755.1">
    <property type="nucleotide sequence ID" value="NZ_QGDO01000001.1"/>
</dbReference>
<sequence length="96" mass="11147">MKITRIVRMYFKEEERANFLAIFQEKQTKISGFEGCLDVNLYADLAVPNVCTTISIWESAEALEAYRNSELFITTWKRVKPLFSQKAEAVSYVLQD</sequence>
<keyword evidence="3" id="KW-1185">Reference proteome</keyword>
<dbReference type="Pfam" id="PF03992">
    <property type="entry name" value="ABM"/>
    <property type="match status" value="1"/>
</dbReference>
<evidence type="ECO:0000313" key="3">
    <source>
        <dbReference type="Proteomes" id="UP000245535"/>
    </source>
</evidence>
<dbReference type="PROSITE" id="PS51725">
    <property type="entry name" value="ABM"/>
    <property type="match status" value="1"/>
</dbReference>
<dbReference type="AlphaFoldDB" id="A0A316A3E4"/>
<keyword evidence="2" id="KW-0503">Monooxygenase</keyword>
<dbReference type="SUPFAM" id="SSF54909">
    <property type="entry name" value="Dimeric alpha+beta barrel"/>
    <property type="match status" value="1"/>
</dbReference>
<dbReference type="InterPro" id="IPR011008">
    <property type="entry name" value="Dimeric_a/b-barrel"/>
</dbReference>
<name>A0A316A3E4_SEDFL</name>
<protein>
    <submittedName>
        <fullName evidence="2">Quinol monooxygenase YgiN</fullName>
    </submittedName>
</protein>